<keyword evidence="4" id="KW-0472">Membrane</keyword>
<proteinExistence type="predicted"/>
<evidence type="ECO:0000313" key="6">
    <source>
        <dbReference type="EMBL" id="KAD5803683.1"/>
    </source>
</evidence>
<dbReference type="Gene3D" id="1.20.1110.10">
    <property type="entry name" value="Calcium-transporting ATPase, transmembrane domain"/>
    <property type="match status" value="2"/>
</dbReference>
<dbReference type="GO" id="GO:0005388">
    <property type="term" value="F:P-type calcium transporter activity"/>
    <property type="evidence" value="ECO:0007669"/>
    <property type="project" value="TreeGrafter"/>
</dbReference>
<evidence type="ECO:0000313" key="7">
    <source>
        <dbReference type="Proteomes" id="UP000326396"/>
    </source>
</evidence>
<dbReference type="OrthoDB" id="3352408at2759"/>
<sequence>MCFGDTQGLLETKEPGFLKGSAPLTAVQLLWVNMIMDTLGALALATEPPTDELMERLPVGRKGNFITNVMWRNIMGQSLYQFVVIWYLQTQGKSVFCLDDSDSDLVLNTLIFNSFVFCQVFNEISSREMEKIDVFKGMLKNYVFLGVLTCTVIFPIISIEFLGSAPLTAVQLLWVNMIMDTLGALALATEPPTDELMERLPVGRKGNFITNVMWRNIMGQSLYQFVVIWYLQTQGKSVFYLDNSDSDLVLNTLIFNSFVFCQVFNEISSREMEKIDVFKGMVKNYVFLGVLTCTVIFPIISIEFLGSAPLTAVQLLWVNMIMDTLGALALATEPHTNELMERLPVGRKGNFITNVMWRNIMGQSLYQFVVIWYLQTQGKSVFCLDNSDSDLVLNTLIFNSFVFCQGGYNKSLPDEFGDLVDKKYGFKIDITNYNVMNKCQFFTISKMTNDSSIIGELEKNFNLEEFANYASLNDMPADLSSHEMDDSQTADNVTPISKLNEIDFISKADKVKLKRSLDEIYDVDEPLSYSSTKARQSLSSSGKEDKFKLLTPKLEK</sequence>
<comment type="caution">
    <text evidence="6">The sequence shown here is derived from an EMBL/GenBank/DDBJ whole genome shotgun (WGS) entry which is preliminary data.</text>
</comment>
<evidence type="ECO:0000256" key="1">
    <source>
        <dbReference type="ARBA" id="ARBA00022723"/>
    </source>
</evidence>
<feature type="domain" description="Cation-transporting P-type ATPase C-terminal" evidence="5">
    <location>
        <begin position="308"/>
        <end position="405"/>
    </location>
</feature>
<dbReference type="Proteomes" id="UP000326396">
    <property type="component" value="Linkage Group LG15"/>
</dbReference>
<keyword evidence="7" id="KW-1185">Reference proteome</keyword>
<name>A0A5N6P558_9ASTR</name>
<feature type="domain" description="Cation-transporting P-type ATPase C-terminal" evidence="5">
    <location>
        <begin position="165"/>
        <end position="302"/>
    </location>
</feature>
<dbReference type="SUPFAM" id="SSF81665">
    <property type="entry name" value="Calcium ATPase, transmembrane domain M"/>
    <property type="match status" value="3"/>
</dbReference>
<keyword evidence="4" id="KW-1133">Transmembrane helix</keyword>
<keyword evidence="4" id="KW-0812">Transmembrane</keyword>
<evidence type="ECO:0000259" key="5">
    <source>
        <dbReference type="Pfam" id="PF00689"/>
    </source>
</evidence>
<feature type="domain" description="Cation-transporting P-type ATPase C-terminal" evidence="5">
    <location>
        <begin position="22"/>
        <end position="159"/>
    </location>
</feature>
<reference evidence="6 7" key="1">
    <citation type="submission" date="2019-05" db="EMBL/GenBank/DDBJ databases">
        <title>Mikania micrantha, genome provides insights into the molecular mechanism of rapid growth.</title>
        <authorList>
            <person name="Liu B."/>
        </authorList>
    </citation>
    <scope>NUCLEOTIDE SEQUENCE [LARGE SCALE GENOMIC DNA]</scope>
    <source>
        <strain evidence="6">NLD-2019</strain>
        <tissue evidence="6">Leaf</tissue>
    </source>
</reference>
<dbReference type="Pfam" id="PF00689">
    <property type="entry name" value="Cation_ATPase_C"/>
    <property type="match status" value="3"/>
</dbReference>
<dbReference type="GO" id="GO:0046872">
    <property type="term" value="F:metal ion binding"/>
    <property type="evidence" value="ECO:0007669"/>
    <property type="project" value="UniProtKB-KW"/>
</dbReference>
<gene>
    <name evidence="6" type="ORF">E3N88_15043</name>
</gene>
<keyword evidence="1" id="KW-0479">Metal-binding</keyword>
<protein>
    <recommendedName>
        <fullName evidence="5">Cation-transporting P-type ATPase C-terminal domain-containing protein</fullName>
    </recommendedName>
</protein>
<feature type="compositionally biased region" description="Basic and acidic residues" evidence="3">
    <location>
        <begin position="542"/>
        <end position="556"/>
    </location>
</feature>
<evidence type="ECO:0000256" key="4">
    <source>
        <dbReference type="SAM" id="Phobius"/>
    </source>
</evidence>
<dbReference type="GO" id="GO:0005886">
    <property type="term" value="C:plasma membrane"/>
    <property type="evidence" value="ECO:0007669"/>
    <property type="project" value="TreeGrafter"/>
</dbReference>
<organism evidence="6 7">
    <name type="scientific">Mikania micrantha</name>
    <name type="common">bitter vine</name>
    <dbReference type="NCBI Taxonomy" id="192012"/>
    <lineage>
        <taxon>Eukaryota</taxon>
        <taxon>Viridiplantae</taxon>
        <taxon>Streptophyta</taxon>
        <taxon>Embryophyta</taxon>
        <taxon>Tracheophyta</taxon>
        <taxon>Spermatophyta</taxon>
        <taxon>Magnoliopsida</taxon>
        <taxon>eudicotyledons</taxon>
        <taxon>Gunneridae</taxon>
        <taxon>Pentapetalae</taxon>
        <taxon>asterids</taxon>
        <taxon>campanulids</taxon>
        <taxon>Asterales</taxon>
        <taxon>Asteraceae</taxon>
        <taxon>Asteroideae</taxon>
        <taxon>Heliantheae alliance</taxon>
        <taxon>Eupatorieae</taxon>
        <taxon>Mikania</taxon>
    </lineage>
</organism>
<accession>A0A5N6P558</accession>
<feature type="compositionally biased region" description="Polar residues" evidence="3">
    <location>
        <begin position="532"/>
        <end position="541"/>
    </location>
</feature>
<feature type="transmembrane region" description="Helical" evidence="4">
    <location>
        <begin position="142"/>
        <end position="163"/>
    </location>
</feature>
<dbReference type="InterPro" id="IPR006068">
    <property type="entry name" value="ATPase_P-typ_cation-transptr_C"/>
</dbReference>
<dbReference type="InterPro" id="IPR023298">
    <property type="entry name" value="ATPase_P-typ_TM_dom_sf"/>
</dbReference>
<keyword evidence="2" id="KW-0460">Magnesium</keyword>
<evidence type="ECO:0000256" key="2">
    <source>
        <dbReference type="ARBA" id="ARBA00022842"/>
    </source>
</evidence>
<dbReference type="PANTHER" id="PTHR24093">
    <property type="entry name" value="CATION TRANSPORTING ATPASE"/>
    <property type="match status" value="1"/>
</dbReference>
<dbReference type="AlphaFoldDB" id="A0A5N6P558"/>
<feature type="transmembrane region" description="Helical" evidence="4">
    <location>
        <begin position="285"/>
        <end position="306"/>
    </location>
</feature>
<dbReference type="PANTHER" id="PTHR24093:SF467">
    <property type="entry name" value="CALCIUM-TRANSPORTING ATPASE 1"/>
    <property type="match status" value="1"/>
</dbReference>
<feature type="transmembrane region" description="Helical" evidence="4">
    <location>
        <begin position="169"/>
        <end position="188"/>
    </location>
</feature>
<feature type="region of interest" description="Disordered" evidence="3">
    <location>
        <begin position="532"/>
        <end position="556"/>
    </location>
</feature>
<evidence type="ECO:0000256" key="3">
    <source>
        <dbReference type="SAM" id="MobiDB-lite"/>
    </source>
</evidence>
<dbReference type="EMBL" id="SZYD01000007">
    <property type="protein sequence ID" value="KAD5803683.1"/>
    <property type="molecule type" value="Genomic_DNA"/>
</dbReference>